<accession>A0AAQ3RBU0</accession>
<keyword evidence="1" id="KW-0469">Meiosis</keyword>
<proteinExistence type="predicted"/>
<dbReference type="AlphaFoldDB" id="A0AAQ3RBU0"/>
<name>A0AAQ3RBU0_9PEZI</name>
<evidence type="ECO:0000313" key="2">
    <source>
        <dbReference type="EMBL" id="WPH03976.1"/>
    </source>
</evidence>
<evidence type="ECO:0000256" key="1">
    <source>
        <dbReference type="ARBA" id="ARBA00023254"/>
    </source>
</evidence>
<dbReference type="Proteomes" id="UP001303373">
    <property type="component" value="Chromosome 12"/>
</dbReference>
<dbReference type="EMBL" id="CP138591">
    <property type="protein sequence ID" value="WPH03976.1"/>
    <property type="molecule type" value="Genomic_DNA"/>
</dbReference>
<keyword evidence="3" id="KW-1185">Reference proteome</keyword>
<dbReference type="InterPro" id="IPR013940">
    <property type="entry name" value="Spo22/ZIP4/TEX11"/>
</dbReference>
<dbReference type="GO" id="GO:0051321">
    <property type="term" value="P:meiotic cell cycle"/>
    <property type="evidence" value="ECO:0007669"/>
    <property type="project" value="UniProtKB-KW"/>
</dbReference>
<dbReference type="Pfam" id="PF08631">
    <property type="entry name" value="SPO22"/>
    <property type="match status" value="1"/>
</dbReference>
<reference evidence="2 3" key="1">
    <citation type="submission" date="2023-11" db="EMBL/GenBank/DDBJ databases">
        <title>An acidophilic fungus is an integral part of prey digestion in a carnivorous sundew plant.</title>
        <authorList>
            <person name="Tsai I.J."/>
        </authorList>
    </citation>
    <scope>NUCLEOTIDE SEQUENCE [LARGE SCALE GENOMIC DNA]</scope>
    <source>
        <strain evidence="2">169a</strain>
    </source>
</reference>
<evidence type="ECO:0000313" key="3">
    <source>
        <dbReference type="Proteomes" id="UP001303373"/>
    </source>
</evidence>
<sequence length="376" mass="42203">MASAESNKQAASSLAGEKDVQNIIAQGKRALEYATNRQEIPADFVKAMEKIINRSFPLPQTAATNAAKSDLSTVGLALCNASITFSPILTALDTNKQIAQTNIRTQAALLRVYGFFLRDASRPRSGREKSPQNKMNIFEEAVRTVWRCFASDNLALAQTVLERCAVYVDQDDTTTPIMRLAPTSGTSPLPVIQKNKLQYNLLRIAAGSRQENDACEDFFYSKLDQHVLTRCPELAKQAATVFYEVANRHYRIQNWKTSKTWSERAIDALNVRDSLVPSSFFDQKLRIRITRLLVLTMLSFDDEKQRLLASSLVTSLDHECGVGNCMLILKLRFEVCVARKPVDLDEFQGLLDQVTVATNVSDHTFVMYFCSLKLEE</sequence>
<organism evidence="2 3">
    <name type="scientific">Acrodontium crateriforme</name>
    <dbReference type="NCBI Taxonomy" id="150365"/>
    <lineage>
        <taxon>Eukaryota</taxon>
        <taxon>Fungi</taxon>
        <taxon>Dikarya</taxon>
        <taxon>Ascomycota</taxon>
        <taxon>Pezizomycotina</taxon>
        <taxon>Dothideomycetes</taxon>
        <taxon>Dothideomycetidae</taxon>
        <taxon>Mycosphaerellales</taxon>
        <taxon>Teratosphaeriaceae</taxon>
        <taxon>Acrodontium</taxon>
    </lineage>
</organism>
<protein>
    <submittedName>
        <fullName evidence="2">Uncharacterized protein</fullName>
    </submittedName>
</protein>
<gene>
    <name evidence="2" type="ORF">R9X50_00685900</name>
</gene>